<dbReference type="InterPro" id="IPR050902">
    <property type="entry name" value="ABC_Transporter_SBP"/>
</dbReference>
<dbReference type="RefSeq" id="WP_344286761.1">
    <property type="nucleotide sequence ID" value="NZ_BAAAPF010000002.1"/>
</dbReference>
<dbReference type="SUPFAM" id="SSF53807">
    <property type="entry name" value="Helical backbone' metal receptor"/>
    <property type="match status" value="1"/>
</dbReference>
<sequence>MTPRKALRSSLPATVLLALLAVTTAACGDDASSADTGDTAGSGAAEPRRIAALSPDAAEAVTELVGAERLVAVPRQSLSPTLSGHADRLADVPHKIPPGNDPDPEQVLSWGPDLVVVTARHEGEQQASKTLTKAGVDTVTLPGDGGSLKQIQTNLTRLGEKLGAPEKAASLVEEMKRRTAVVTEDVRGEDRPSVLILSNQAATPFVNAPTALVSDLVVTAGGTLAAEEAGVTRTRPVDPEVIVKADPDFLLLVDVTGKGRASYDTLLENEAVASLDAVTEDRVRLFEANTTYGVGGTAAVDGLEDIAGWLHP</sequence>
<dbReference type="PANTHER" id="PTHR30535:SF34">
    <property type="entry name" value="MOLYBDATE-BINDING PROTEIN MOLA"/>
    <property type="match status" value="1"/>
</dbReference>
<dbReference type="Proteomes" id="UP001500443">
    <property type="component" value="Unassembled WGS sequence"/>
</dbReference>
<comment type="caution">
    <text evidence="4">The sequence shown here is derived from an EMBL/GenBank/DDBJ whole genome shotgun (WGS) entry which is preliminary data.</text>
</comment>
<gene>
    <name evidence="4" type="ORF">GCM10009802_01750</name>
</gene>
<evidence type="ECO:0000259" key="3">
    <source>
        <dbReference type="PROSITE" id="PS50983"/>
    </source>
</evidence>
<dbReference type="PROSITE" id="PS51257">
    <property type="entry name" value="PROKAR_LIPOPROTEIN"/>
    <property type="match status" value="1"/>
</dbReference>
<evidence type="ECO:0000313" key="4">
    <source>
        <dbReference type="EMBL" id="GAA2107016.1"/>
    </source>
</evidence>
<proteinExistence type="inferred from homology"/>
<feature type="signal peptide" evidence="2">
    <location>
        <begin position="1"/>
        <end position="28"/>
    </location>
</feature>
<evidence type="ECO:0000313" key="5">
    <source>
        <dbReference type="Proteomes" id="UP001500443"/>
    </source>
</evidence>
<feature type="chain" id="PRO_5046850585" evidence="2">
    <location>
        <begin position="29"/>
        <end position="312"/>
    </location>
</feature>
<comment type="similarity">
    <text evidence="1">Belongs to the bacterial solute-binding protein 8 family.</text>
</comment>
<keyword evidence="5" id="KW-1185">Reference proteome</keyword>
<keyword evidence="2" id="KW-0732">Signal</keyword>
<dbReference type="EMBL" id="BAAAPF010000002">
    <property type="protein sequence ID" value="GAA2107016.1"/>
    <property type="molecule type" value="Genomic_DNA"/>
</dbReference>
<evidence type="ECO:0000256" key="1">
    <source>
        <dbReference type="ARBA" id="ARBA00008814"/>
    </source>
</evidence>
<dbReference type="PROSITE" id="PS50983">
    <property type="entry name" value="FE_B12_PBP"/>
    <property type="match status" value="1"/>
</dbReference>
<organism evidence="4 5">
    <name type="scientific">Streptomyces synnematoformans</name>
    <dbReference type="NCBI Taxonomy" id="415721"/>
    <lineage>
        <taxon>Bacteria</taxon>
        <taxon>Bacillati</taxon>
        <taxon>Actinomycetota</taxon>
        <taxon>Actinomycetes</taxon>
        <taxon>Kitasatosporales</taxon>
        <taxon>Streptomycetaceae</taxon>
        <taxon>Streptomyces</taxon>
    </lineage>
</organism>
<dbReference type="InterPro" id="IPR002491">
    <property type="entry name" value="ABC_transptr_periplasmic_BD"/>
</dbReference>
<feature type="domain" description="Fe/B12 periplasmic-binding" evidence="3">
    <location>
        <begin position="49"/>
        <end position="312"/>
    </location>
</feature>
<dbReference type="Gene3D" id="3.40.50.1980">
    <property type="entry name" value="Nitrogenase molybdenum iron protein domain"/>
    <property type="match status" value="2"/>
</dbReference>
<dbReference type="PANTHER" id="PTHR30535">
    <property type="entry name" value="VITAMIN B12-BINDING PROTEIN"/>
    <property type="match status" value="1"/>
</dbReference>
<protein>
    <submittedName>
        <fullName evidence="4">ABC transporter substrate-binding protein</fullName>
    </submittedName>
</protein>
<reference evidence="4 5" key="1">
    <citation type="journal article" date="2019" name="Int. J. Syst. Evol. Microbiol.">
        <title>The Global Catalogue of Microorganisms (GCM) 10K type strain sequencing project: providing services to taxonomists for standard genome sequencing and annotation.</title>
        <authorList>
            <consortium name="The Broad Institute Genomics Platform"/>
            <consortium name="The Broad Institute Genome Sequencing Center for Infectious Disease"/>
            <person name="Wu L."/>
            <person name="Ma J."/>
        </authorList>
    </citation>
    <scope>NUCLEOTIDE SEQUENCE [LARGE SCALE GENOMIC DNA]</scope>
    <source>
        <strain evidence="4 5">JCM 15481</strain>
    </source>
</reference>
<accession>A0ABN2X8Y8</accession>
<name>A0ABN2X8Y8_9ACTN</name>
<dbReference type="Pfam" id="PF01497">
    <property type="entry name" value="Peripla_BP_2"/>
    <property type="match status" value="1"/>
</dbReference>
<evidence type="ECO:0000256" key="2">
    <source>
        <dbReference type="SAM" id="SignalP"/>
    </source>
</evidence>